<feature type="transmembrane region" description="Helical" evidence="1">
    <location>
        <begin position="119"/>
        <end position="137"/>
    </location>
</feature>
<dbReference type="AlphaFoldDB" id="A0AA41WW30"/>
<comment type="caution">
    <text evidence="3">The sequence shown here is derived from an EMBL/GenBank/DDBJ whole genome shotgun (WGS) entry which is preliminary data.</text>
</comment>
<dbReference type="Pfam" id="PF11992">
    <property type="entry name" value="TgpA_N"/>
    <property type="match status" value="1"/>
</dbReference>
<feature type="transmembrane region" description="Helical" evidence="1">
    <location>
        <begin position="143"/>
        <end position="162"/>
    </location>
</feature>
<sequence>MYTPNTFGESIANKPRSAAQNISFLLITLCFTILIATLYEAISIWILLPSVLAVILRFLLYLGLYQHVPSATMLNIIAVLAGGFLIYASTKMALLETMINMLVLASSLKIMVLHTQKDLQAILLSLVFLLGIGFVFHSDLLHLLLYITVLFLLFLTLAAHFAPKQNLAKMNKKVVLICLQALPIALLLFFAIPTLPALWHMPLPKQDTTGLTDTIKPGDIAKLGQSNELAFIATFTEASAVPHYHERYWRSLSVDAFDGVKWFVSNQQKAQQTIVSKTSTLAPKKENVINSSNKSLGKIRKVTYSIQLQKNQSHYAVSLDRPFKVHSEGTQQTFFPTADFAVHSQYPINAVGFYRVESVLHYPLKEHNLDVARYLQLPDNFHAPNAVNDTENLDSTVQHQSTLTKISNPRTQAWVKELSKIHTDRASLIAAFDAYLLAENFRYTLEPELMPNDVIDTFLFDVKSGFCSHYASALGYVLRLAGYPTRLVAGYQGGELLDDNSLSVYQYDAHAWVETYNSEQGWIRLDPTATIAPTRISAGLRDALTQSPAKDTSIFDWDYYSKVGFSQQFSSWLNHLEFGWEKEIARFNQNTDGDLFDDILKKLGINDSITRGFLFLGVMAGIFAIYFYSGLRQKSQPDKVLKQYVKAKKLCLQQYPTLDVQIQKLPPTGFQSWLEGKNTDLAKHMSPITQLIVSHLYMRKSHEEHKAHIGHNELRLHVQALQQYLKQHRH</sequence>
<keyword evidence="1" id="KW-1133">Transmembrane helix</keyword>
<feature type="domain" description="Transglutaminase-like" evidence="2">
    <location>
        <begin position="459"/>
        <end position="529"/>
    </location>
</feature>
<dbReference type="Proteomes" id="UP001165413">
    <property type="component" value="Unassembled WGS sequence"/>
</dbReference>
<evidence type="ECO:0000313" key="3">
    <source>
        <dbReference type="EMBL" id="MCP3427639.1"/>
    </source>
</evidence>
<organism evidence="3 4">
    <name type="scientific">Opacimonas viscosa</name>
    <dbReference type="NCBI Taxonomy" id="2961944"/>
    <lineage>
        <taxon>Bacteria</taxon>
        <taxon>Pseudomonadati</taxon>
        <taxon>Pseudomonadota</taxon>
        <taxon>Gammaproteobacteria</taxon>
        <taxon>Alteromonadales</taxon>
        <taxon>Alteromonadaceae</taxon>
        <taxon>Opacimonas</taxon>
    </lineage>
</organism>
<dbReference type="PANTHER" id="PTHR42736:SF1">
    <property type="entry name" value="PROTEIN-GLUTAMINE GAMMA-GLUTAMYLTRANSFERASE"/>
    <property type="match status" value="1"/>
</dbReference>
<feature type="transmembrane region" description="Helical" evidence="1">
    <location>
        <begin position="94"/>
        <end position="112"/>
    </location>
</feature>
<feature type="transmembrane region" description="Helical" evidence="1">
    <location>
        <begin position="174"/>
        <end position="199"/>
    </location>
</feature>
<dbReference type="PANTHER" id="PTHR42736">
    <property type="entry name" value="PROTEIN-GLUTAMINE GAMMA-GLUTAMYLTRANSFERASE"/>
    <property type="match status" value="1"/>
</dbReference>
<feature type="transmembrane region" description="Helical" evidence="1">
    <location>
        <begin position="612"/>
        <end position="631"/>
    </location>
</feature>
<dbReference type="InterPro" id="IPR052901">
    <property type="entry name" value="Bact_TGase-like"/>
</dbReference>
<name>A0AA41WW30_9ALTE</name>
<keyword evidence="1" id="KW-0472">Membrane</keyword>
<gene>
    <name evidence="3" type="ORF">NLF92_01600</name>
</gene>
<evidence type="ECO:0000313" key="4">
    <source>
        <dbReference type="Proteomes" id="UP001165413"/>
    </source>
</evidence>
<dbReference type="SMART" id="SM00460">
    <property type="entry name" value="TGc"/>
    <property type="match status" value="1"/>
</dbReference>
<protein>
    <submittedName>
        <fullName evidence="3">DUF3488 and transglutaminase-like domain-containing protein</fullName>
    </submittedName>
</protein>
<dbReference type="EMBL" id="JANATA010000001">
    <property type="protein sequence ID" value="MCP3427639.1"/>
    <property type="molecule type" value="Genomic_DNA"/>
</dbReference>
<dbReference type="InterPro" id="IPR021878">
    <property type="entry name" value="TgpA_N"/>
</dbReference>
<dbReference type="Pfam" id="PF01841">
    <property type="entry name" value="Transglut_core"/>
    <property type="match status" value="1"/>
</dbReference>
<feature type="transmembrane region" description="Helical" evidence="1">
    <location>
        <begin position="71"/>
        <end position="88"/>
    </location>
</feature>
<feature type="transmembrane region" description="Helical" evidence="1">
    <location>
        <begin position="21"/>
        <end position="39"/>
    </location>
</feature>
<feature type="transmembrane region" description="Helical" evidence="1">
    <location>
        <begin position="45"/>
        <end position="64"/>
    </location>
</feature>
<dbReference type="InterPro" id="IPR038765">
    <property type="entry name" value="Papain-like_cys_pep_sf"/>
</dbReference>
<evidence type="ECO:0000259" key="2">
    <source>
        <dbReference type="SMART" id="SM00460"/>
    </source>
</evidence>
<accession>A0AA41WW30</accession>
<keyword evidence="4" id="KW-1185">Reference proteome</keyword>
<reference evidence="3" key="1">
    <citation type="submission" date="2022-07" db="EMBL/GenBank/DDBJ databases">
        <title>Characterization of the Novel Bacterium Alteromonas immobilis LMIT006 and Alteromonas gregis LMIT007.</title>
        <authorList>
            <person name="Lin X."/>
        </authorList>
    </citation>
    <scope>NUCLEOTIDE SEQUENCE</scope>
    <source>
        <strain evidence="3">LMIT007</strain>
    </source>
</reference>
<proteinExistence type="predicted"/>
<evidence type="ECO:0000256" key="1">
    <source>
        <dbReference type="SAM" id="Phobius"/>
    </source>
</evidence>
<keyword evidence="1" id="KW-0812">Transmembrane</keyword>
<dbReference type="InterPro" id="IPR002931">
    <property type="entry name" value="Transglutaminase-like"/>
</dbReference>
<dbReference type="RefSeq" id="WP_254098169.1">
    <property type="nucleotide sequence ID" value="NZ_JANATA010000001.1"/>
</dbReference>
<dbReference type="Gene3D" id="3.10.620.30">
    <property type="match status" value="1"/>
</dbReference>
<dbReference type="SUPFAM" id="SSF54001">
    <property type="entry name" value="Cysteine proteinases"/>
    <property type="match status" value="1"/>
</dbReference>